<dbReference type="Pfam" id="PF01839">
    <property type="entry name" value="FG-GAP"/>
    <property type="match status" value="1"/>
</dbReference>
<evidence type="ECO:0000256" key="8">
    <source>
        <dbReference type="ARBA" id="ARBA00022801"/>
    </source>
</evidence>
<keyword evidence="6 13" id="KW-0732">Signal</keyword>
<dbReference type="InterPro" id="IPR013519">
    <property type="entry name" value="Int_alpha_beta-p"/>
</dbReference>
<keyword evidence="7" id="KW-0677">Repeat</keyword>
<evidence type="ECO:0000256" key="3">
    <source>
        <dbReference type="ARBA" id="ARBA00012284"/>
    </source>
</evidence>
<proteinExistence type="inferred from homology"/>
<evidence type="ECO:0000256" key="10">
    <source>
        <dbReference type="ARBA" id="ARBA00029753"/>
    </source>
</evidence>
<evidence type="ECO:0000259" key="14">
    <source>
        <dbReference type="Pfam" id="PF00882"/>
    </source>
</evidence>
<evidence type="ECO:0000256" key="4">
    <source>
        <dbReference type="ARBA" id="ARBA00015988"/>
    </source>
</evidence>
<dbReference type="PANTHER" id="PTHR23221:SF7">
    <property type="entry name" value="PHOSPHATIDYLINOSITOL-GLYCAN-SPECIFIC PHOSPHOLIPASE D"/>
    <property type="match status" value="1"/>
</dbReference>
<name>A0A060T7C0_BLAAD</name>
<gene>
    <name evidence="15" type="ORF">GNLVRS02_ARAD1B18304g</name>
</gene>
<evidence type="ECO:0000256" key="7">
    <source>
        <dbReference type="ARBA" id="ARBA00022737"/>
    </source>
</evidence>
<dbReference type="InterPro" id="IPR028994">
    <property type="entry name" value="Integrin_alpha_N"/>
</dbReference>
<dbReference type="Pfam" id="PF00882">
    <property type="entry name" value="Zn_dep_PLPC"/>
    <property type="match status" value="1"/>
</dbReference>
<evidence type="ECO:0000256" key="6">
    <source>
        <dbReference type="ARBA" id="ARBA00022729"/>
    </source>
</evidence>
<dbReference type="AlphaFoldDB" id="A0A060T7C0"/>
<keyword evidence="9" id="KW-0325">Glycoprotein</keyword>
<dbReference type="EC" id="3.1.4.50" evidence="3"/>
<dbReference type="GO" id="GO:0005576">
    <property type="term" value="C:extracellular region"/>
    <property type="evidence" value="ECO:0007669"/>
    <property type="project" value="UniProtKB-SubCell"/>
</dbReference>
<evidence type="ECO:0000256" key="2">
    <source>
        <dbReference type="ARBA" id="ARBA00008652"/>
    </source>
</evidence>
<evidence type="ECO:0000313" key="15">
    <source>
        <dbReference type="EMBL" id="CDP36669.1"/>
    </source>
</evidence>
<dbReference type="InterPro" id="IPR029002">
    <property type="entry name" value="PLPC/GPLD1"/>
</dbReference>
<dbReference type="PROSITE" id="PS51470">
    <property type="entry name" value="FG_GAP"/>
    <property type="match status" value="1"/>
</dbReference>
<accession>A0A060T7C0</accession>
<organism evidence="15">
    <name type="scientific">Blastobotrys adeninivorans</name>
    <name type="common">Yeast</name>
    <name type="synonym">Arxula adeninivorans</name>
    <dbReference type="NCBI Taxonomy" id="409370"/>
    <lineage>
        <taxon>Eukaryota</taxon>
        <taxon>Fungi</taxon>
        <taxon>Dikarya</taxon>
        <taxon>Ascomycota</taxon>
        <taxon>Saccharomycotina</taxon>
        <taxon>Dipodascomycetes</taxon>
        <taxon>Dipodascales</taxon>
        <taxon>Trichomonascaceae</taxon>
        <taxon>Blastobotrys</taxon>
    </lineage>
</organism>
<comment type="similarity">
    <text evidence="2">Belongs to the GPLD1 family.</text>
</comment>
<evidence type="ECO:0000256" key="12">
    <source>
        <dbReference type="PROSITE-ProRule" id="PRU00803"/>
    </source>
</evidence>
<comment type="subcellular location">
    <subcellularLocation>
        <location evidence="1">Secreted</location>
    </subcellularLocation>
</comment>
<dbReference type="GO" id="GO:0004621">
    <property type="term" value="F:glycosylphosphatidylinositol phospholipase D activity"/>
    <property type="evidence" value="ECO:0007669"/>
    <property type="project" value="UniProtKB-EC"/>
</dbReference>
<keyword evidence="8" id="KW-0378">Hydrolase</keyword>
<evidence type="ECO:0000256" key="5">
    <source>
        <dbReference type="ARBA" id="ARBA00022525"/>
    </source>
</evidence>
<reference evidence="15" key="1">
    <citation type="submission" date="2014-02" db="EMBL/GenBank/DDBJ databases">
        <authorList>
            <person name="Genoscope - CEA"/>
        </authorList>
    </citation>
    <scope>NUCLEOTIDE SEQUENCE</scope>
    <source>
        <strain evidence="15">LS3</strain>
    </source>
</reference>
<evidence type="ECO:0000256" key="1">
    <source>
        <dbReference type="ARBA" id="ARBA00004613"/>
    </source>
</evidence>
<evidence type="ECO:0000256" key="9">
    <source>
        <dbReference type="ARBA" id="ARBA00023180"/>
    </source>
</evidence>
<protein>
    <recommendedName>
        <fullName evidence="4">Phosphatidylinositol-glycan-specific phospholipase D</fullName>
        <ecNumber evidence="3">3.1.4.50</ecNumber>
    </recommendedName>
    <alternativeName>
        <fullName evidence="10">Glycosyl-phosphatidylinositol-specific phospholipase D</fullName>
    </alternativeName>
</protein>
<dbReference type="InterPro" id="IPR013517">
    <property type="entry name" value="FG-GAP"/>
</dbReference>
<feature type="domain" description="Phospholipase C/D" evidence="14">
    <location>
        <begin position="24"/>
        <end position="203"/>
    </location>
</feature>
<dbReference type="EMBL" id="HG937692">
    <property type="protein sequence ID" value="CDP36669.1"/>
    <property type="molecule type" value="Genomic_DNA"/>
</dbReference>
<dbReference type="GO" id="GO:0031012">
    <property type="term" value="C:extracellular matrix"/>
    <property type="evidence" value="ECO:0007669"/>
    <property type="project" value="TreeGrafter"/>
</dbReference>
<reference evidence="15" key="2">
    <citation type="submission" date="2014-06" db="EMBL/GenBank/DDBJ databases">
        <title>The complete genome of Blastobotrys (Arxula) adeninivorans LS3 - a yeast of biotechnological interest.</title>
        <authorList>
            <person name="Kunze G."/>
            <person name="Gaillardin C."/>
            <person name="Czernicka M."/>
            <person name="Durrens P."/>
            <person name="Martin T."/>
            <person name="Boer E."/>
            <person name="Gabaldon T."/>
            <person name="Cruz J."/>
            <person name="Talla E."/>
            <person name="Marck C."/>
            <person name="Goffeau A."/>
            <person name="Barbe V."/>
            <person name="Baret P."/>
            <person name="Baronian K."/>
            <person name="Beier S."/>
            <person name="Bleykasten C."/>
            <person name="Bode R."/>
            <person name="Casaregola S."/>
            <person name="Despons L."/>
            <person name="Fairhead C."/>
            <person name="Giersberg M."/>
            <person name="Gierski P."/>
            <person name="Hahnel U."/>
            <person name="Hartmann A."/>
            <person name="Jankowska D."/>
            <person name="Jubin C."/>
            <person name="Jung P."/>
            <person name="Lafontaine I."/>
            <person name="Leh-Louis V."/>
            <person name="Lemaire M."/>
            <person name="Marcet-Houben M."/>
            <person name="Mascher M."/>
            <person name="Morel G."/>
            <person name="Richard G.-F."/>
            <person name="Riechen J."/>
            <person name="Sacerdot C."/>
            <person name="Sarkar A."/>
            <person name="Savel G."/>
            <person name="Schacherer J."/>
            <person name="Sherman D."/>
            <person name="Straub M.-L."/>
            <person name="Stein N."/>
            <person name="Thierry A."/>
            <person name="Trautwein-Schult A."/>
            <person name="Westhof E."/>
            <person name="Worch S."/>
            <person name="Dujon B."/>
            <person name="Souciet J.-L."/>
            <person name="Wincker P."/>
            <person name="Scholz U."/>
            <person name="Neuveglise N."/>
        </authorList>
    </citation>
    <scope>NUCLEOTIDE SEQUENCE</scope>
    <source>
        <strain evidence="15">LS3</strain>
    </source>
</reference>
<dbReference type="Gene3D" id="2.130.10.130">
    <property type="entry name" value="Integrin alpha, N-terminal"/>
    <property type="match status" value="2"/>
</dbReference>
<keyword evidence="5" id="KW-0964">Secreted</keyword>
<comment type="catalytic activity">
    <reaction evidence="11">
        <text>a 6-(alpha-D-glucosaminyl)-1-(1,2-diacyl-sn-glycero-3-phospho)-1D-myo-inositol + H2O = 6-(alpha-D-glucosaminyl)-1D-myo-inositol + a 1,2-diacyl-sn-glycero-3-phosphate + H(+)</text>
        <dbReference type="Rhea" id="RHEA:10832"/>
        <dbReference type="ChEBI" id="CHEBI:15377"/>
        <dbReference type="ChEBI" id="CHEBI:15378"/>
        <dbReference type="ChEBI" id="CHEBI:57997"/>
        <dbReference type="ChEBI" id="CHEBI:58608"/>
        <dbReference type="ChEBI" id="CHEBI:58700"/>
        <dbReference type="EC" id="3.1.4.50"/>
    </reaction>
</comment>
<feature type="signal peptide" evidence="13">
    <location>
        <begin position="1"/>
        <end position="19"/>
    </location>
</feature>
<evidence type="ECO:0000256" key="11">
    <source>
        <dbReference type="ARBA" id="ARBA00093237"/>
    </source>
</evidence>
<dbReference type="PhylomeDB" id="A0A060T7C0"/>
<dbReference type="SUPFAM" id="SSF69318">
    <property type="entry name" value="Integrin alpha N-terminal domain"/>
    <property type="match status" value="1"/>
</dbReference>
<feature type="chain" id="PRO_5001588007" description="Phosphatidylinositol-glycan-specific phospholipase D" evidence="13">
    <location>
        <begin position="20"/>
        <end position="794"/>
    </location>
</feature>
<evidence type="ECO:0000256" key="13">
    <source>
        <dbReference type="SAM" id="SignalP"/>
    </source>
</evidence>
<sequence>MQIHACLVLFILFVTRIQACGVGTHLTLLARASVEFGNDLDVPNAQAGAFFPDAFYSCLGQSEGAEAAHWPPFLKVAVDYWREKYGDNENAQQLRDQVYAQGLLSWVYPPRFRGNVKQNSENGLALKSFIYGILTHQVADISWHSLGVHQGLLSMIAERDFEGDIDRAHNAIDAGGDFILVKRLLNSGLGLDWYNLDRPWDYPTEDIIEIMKRAGYSTSKTALDYCMLRGRGALEMEFRLARTGYQSFAQLSPTLYRELDSYYMGGTEEMTVAIRRCVPNLQQWFLHGTPDDPWSLCTPYFGRHPMPSTITLASQCTNDLPAHVDENVYEFAQAAQNPETYEPLSATLLTTNMEQGLFGASIAAGSFLGRPSFAISAPLESKKGSVYVMEAQNITLAQNGLTDMAAVTEIADLELAFNPSRAPSNSRDFDDRFGHAICPLNLGIDTDLLAVSTPGQSSITLFLKGAEMGYIYCSQAVTEYGSHGLKQIGITLTSGDLDGDGVDELIIGAPYSDVDGIAQQGKVFVVNGASLSAMVLGNGKLDICKPAKGVEIIDLPSVPTQSKLQYAQFGARLTVVRRQEARALLIGAPGTSNVYGFKLENGKLAQAFAISSDESVKSDFGGALLTSDPHNNNGWIAVGDSAETLAAGRGRPDCVQCGMVYLYRMNPDTTVAFHSKFHLGDKVSFTRFGQSGTMVGDQLLIASPHAKKDQGQLWKVILGPDNVKQATLLIDHGPMPYSGGFGTAIDAIVSNTGTLIMVGMPHYGNQFHNQLMGAVAAYNSEDYTNQQNPITVVP</sequence>
<feature type="repeat" description="FG-GAP" evidence="12">
    <location>
        <begin position="475"/>
        <end position="535"/>
    </location>
</feature>
<dbReference type="SMART" id="SM00191">
    <property type="entry name" value="Int_alpha"/>
    <property type="match status" value="4"/>
</dbReference>
<dbReference type="PANTHER" id="PTHR23221">
    <property type="entry name" value="GLYCOSYLPHOSPHATIDYLINOSITOL PHOSPHOLIPASE D"/>
    <property type="match status" value="1"/>
</dbReference>